<reference evidence="3" key="1">
    <citation type="journal article" date="2013" name="Nature">
        <title>Draft genome of the wheat A-genome progenitor Triticum urartu.</title>
        <authorList>
            <person name="Ling H.Q."/>
            <person name="Zhao S."/>
            <person name="Liu D."/>
            <person name="Wang J."/>
            <person name="Sun H."/>
            <person name="Zhang C."/>
            <person name="Fan H."/>
            <person name="Li D."/>
            <person name="Dong L."/>
            <person name="Tao Y."/>
            <person name="Gao C."/>
            <person name="Wu H."/>
            <person name="Li Y."/>
            <person name="Cui Y."/>
            <person name="Guo X."/>
            <person name="Zheng S."/>
            <person name="Wang B."/>
            <person name="Yu K."/>
            <person name="Liang Q."/>
            <person name="Yang W."/>
            <person name="Lou X."/>
            <person name="Chen J."/>
            <person name="Feng M."/>
            <person name="Jian J."/>
            <person name="Zhang X."/>
            <person name="Luo G."/>
            <person name="Jiang Y."/>
            <person name="Liu J."/>
            <person name="Wang Z."/>
            <person name="Sha Y."/>
            <person name="Zhang B."/>
            <person name="Wu H."/>
            <person name="Tang D."/>
            <person name="Shen Q."/>
            <person name="Xue P."/>
            <person name="Zou S."/>
            <person name="Wang X."/>
            <person name="Liu X."/>
            <person name="Wang F."/>
            <person name="Yang Y."/>
            <person name="An X."/>
            <person name="Dong Z."/>
            <person name="Zhang K."/>
            <person name="Zhang X."/>
            <person name="Luo M.C."/>
            <person name="Dvorak J."/>
            <person name="Tong Y."/>
            <person name="Wang J."/>
            <person name="Yang H."/>
            <person name="Li Z."/>
            <person name="Wang D."/>
            <person name="Zhang A."/>
            <person name="Wang J."/>
        </authorList>
    </citation>
    <scope>NUCLEOTIDE SEQUENCE</scope>
    <source>
        <strain evidence="3">cv. G1812</strain>
    </source>
</reference>
<dbReference type="Proteomes" id="UP000015106">
    <property type="component" value="Chromosome 1"/>
</dbReference>
<dbReference type="PANTHER" id="PTHR31170:SF18">
    <property type="entry name" value="(WILD MALAYSIAN BANANA) HYPOTHETICAL PROTEIN"/>
    <property type="match status" value="1"/>
</dbReference>
<evidence type="ECO:0000313" key="3">
    <source>
        <dbReference type="Proteomes" id="UP000015106"/>
    </source>
</evidence>
<dbReference type="PANTHER" id="PTHR31170">
    <property type="entry name" value="BNAC04G53230D PROTEIN"/>
    <property type="match status" value="1"/>
</dbReference>
<dbReference type="AlphaFoldDB" id="A0A8R7P062"/>
<protein>
    <submittedName>
        <fullName evidence="2">Uncharacterized protein</fullName>
    </submittedName>
</protein>
<accession>A0A8R7P062</accession>
<name>A0A8R7P062_TRIUA</name>
<keyword evidence="1" id="KW-0812">Transmembrane</keyword>
<dbReference type="EnsemblPlants" id="TuG1812G0100000323.01.T01">
    <property type="protein sequence ID" value="TuG1812G0100000323.01.T01"/>
    <property type="gene ID" value="TuG1812G0100000323.01"/>
</dbReference>
<evidence type="ECO:0000313" key="2">
    <source>
        <dbReference type="EnsemblPlants" id="TuG1812G0100000323.01.T01"/>
    </source>
</evidence>
<dbReference type="InterPro" id="IPR004158">
    <property type="entry name" value="DUF247_pln"/>
</dbReference>
<reference evidence="2" key="3">
    <citation type="submission" date="2022-06" db="UniProtKB">
        <authorList>
            <consortium name="EnsemblPlants"/>
        </authorList>
    </citation>
    <scope>IDENTIFICATION</scope>
</reference>
<keyword evidence="1" id="KW-0472">Membrane</keyword>
<dbReference type="Gramene" id="TuG1812G0100000323.01.T01">
    <property type="protein sequence ID" value="TuG1812G0100000323.01.T01"/>
    <property type="gene ID" value="TuG1812G0100000323.01"/>
</dbReference>
<reference evidence="2" key="2">
    <citation type="submission" date="2018-03" db="EMBL/GenBank/DDBJ databases">
        <title>The Triticum urartu genome reveals the dynamic nature of wheat genome evolution.</title>
        <authorList>
            <person name="Ling H."/>
            <person name="Ma B."/>
            <person name="Shi X."/>
            <person name="Liu H."/>
            <person name="Dong L."/>
            <person name="Sun H."/>
            <person name="Cao Y."/>
            <person name="Gao Q."/>
            <person name="Zheng S."/>
            <person name="Li Y."/>
            <person name="Yu Y."/>
            <person name="Du H."/>
            <person name="Qi M."/>
            <person name="Li Y."/>
            <person name="Yu H."/>
            <person name="Cui Y."/>
            <person name="Wang N."/>
            <person name="Chen C."/>
            <person name="Wu H."/>
            <person name="Zhao Y."/>
            <person name="Zhang J."/>
            <person name="Li Y."/>
            <person name="Zhou W."/>
            <person name="Zhang B."/>
            <person name="Hu W."/>
            <person name="Eijk M."/>
            <person name="Tang J."/>
            <person name="Witsenboer H."/>
            <person name="Zhao S."/>
            <person name="Li Z."/>
            <person name="Zhang A."/>
            <person name="Wang D."/>
            <person name="Liang C."/>
        </authorList>
    </citation>
    <scope>NUCLEOTIDE SEQUENCE [LARGE SCALE GENOMIC DNA]</scope>
    <source>
        <strain evidence="2">cv. G1812</strain>
    </source>
</reference>
<organism evidence="2 3">
    <name type="scientific">Triticum urartu</name>
    <name type="common">Red wild einkorn</name>
    <name type="synonym">Crithodium urartu</name>
    <dbReference type="NCBI Taxonomy" id="4572"/>
    <lineage>
        <taxon>Eukaryota</taxon>
        <taxon>Viridiplantae</taxon>
        <taxon>Streptophyta</taxon>
        <taxon>Embryophyta</taxon>
        <taxon>Tracheophyta</taxon>
        <taxon>Spermatophyta</taxon>
        <taxon>Magnoliopsida</taxon>
        <taxon>Liliopsida</taxon>
        <taxon>Poales</taxon>
        <taxon>Poaceae</taxon>
        <taxon>BOP clade</taxon>
        <taxon>Pooideae</taxon>
        <taxon>Triticodae</taxon>
        <taxon>Triticeae</taxon>
        <taxon>Triticinae</taxon>
        <taxon>Triticum</taxon>
    </lineage>
</organism>
<proteinExistence type="predicted"/>
<sequence length="167" mass="19088">MATYIQSLLHAQLYISQGKQRLMEQPWHLLHLVHEYFRPANLPKSTDPQQMPKRPVTAYCIFMSQVACTVEDVRLLVDAKIVQHFEGSDEHAAQGFADLCKGVVMDVDNIDRNYLKPIWHDLEKRHKSRAHNFWGGHSQRVAIALALLVVVVLLACVVTQTFYVIIG</sequence>
<feature type="transmembrane region" description="Helical" evidence="1">
    <location>
        <begin position="141"/>
        <end position="166"/>
    </location>
</feature>
<keyword evidence="3" id="KW-1185">Reference proteome</keyword>
<keyword evidence="1" id="KW-1133">Transmembrane helix</keyword>
<dbReference type="Pfam" id="PF03140">
    <property type="entry name" value="DUF247"/>
    <property type="match status" value="1"/>
</dbReference>
<evidence type="ECO:0000256" key="1">
    <source>
        <dbReference type="SAM" id="Phobius"/>
    </source>
</evidence>